<dbReference type="Proteomes" id="UP000324222">
    <property type="component" value="Unassembled WGS sequence"/>
</dbReference>
<name>A0A5B7FEV8_PORTR</name>
<evidence type="ECO:0000313" key="2">
    <source>
        <dbReference type="Proteomes" id="UP000324222"/>
    </source>
</evidence>
<protein>
    <submittedName>
        <fullName evidence="1">Uncharacterized protein</fullName>
    </submittedName>
</protein>
<sequence length="121" mass="13379">MFVVVVVVAVAVVVVVVVVVVQAHGLSEHFSQLVQVNHIKSSSQEPLLDHCQDARCTSDSQMLGGTIYPQCLSESSHANVASSMYTRKYRVIMPNGDCSSHRFRDTEISLNQQIGFNKPYK</sequence>
<accession>A0A5B7FEV8</accession>
<reference evidence="1 2" key="1">
    <citation type="submission" date="2019-05" db="EMBL/GenBank/DDBJ databases">
        <title>Another draft genome of Portunus trituberculatus and its Hox gene families provides insights of decapod evolution.</title>
        <authorList>
            <person name="Jeong J.-H."/>
            <person name="Song I."/>
            <person name="Kim S."/>
            <person name="Choi T."/>
            <person name="Kim D."/>
            <person name="Ryu S."/>
            <person name="Kim W."/>
        </authorList>
    </citation>
    <scope>NUCLEOTIDE SEQUENCE [LARGE SCALE GENOMIC DNA]</scope>
    <source>
        <tissue evidence="1">Muscle</tissue>
    </source>
</reference>
<keyword evidence="2" id="KW-1185">Reference proteome</keyword>
<dbReference type="AlphaFoldDB" id="A0A5B7FEV8"/>
<proteinExistence type="predicted"/>
<gene>
    <name evidence="1" type="ORF">E2C01_037758</name>
</gene>
<organism evidence="1 2">
    <name type="scientific">Portunus trituberculatus</name>
    <name type="common">Swimming crab</name>
    <name type="synonym">Neptunus trituberculatus</name>
    <dbReference type="NCBI Taxonomy" id="210409"/>
    <lineage>
        <taxon>Eukaryota</taxon>
        <taxon>Metazoa</taxon>
        <taxon>Ecdysozoa</taxon>
        <taxon>Arthropoda</taxon>
        <taxon>Crustacea</taxon>
        <taxon>Multicrustacea</taxon>
        <taxon>Malacostraca</taxon>
        <taxon>Eumalacostraca</taxon>
        <taxon>Eucarida</taxon>
        <taxon>Decapoda</taxon>
        <taxon>Pleocyemata</taxon>
        <taxon>Brachyura</taxon>
        <taxon>Eubrachyura</taxon>
        <taxon>Portunoidea</taxon>
        <taxon>Portunidae</taxon>
        <taxon>Portuninae</taxon>
        <taxon>Portunus</taxon>
    </lineage>
</organism>
<dbReference type="EMBL" id="VSRR010006125">
    <property type="protein sequence ID" value="MPC44095.1"/>
    <property type="molecule type" value="Genomic_DNA"/>
</dbReference>
<evidence type="ECO:0000313" key="1">
    <source>
        <dbReference type="EMBL" id="MPC44095.1"/>
    </source>
</evidence>
<comment type="caution">
    <text evidence="1">The sequence shown here is derived from an EMBL/GenBank/DDBJ whole genome shotgun (WGS) entry which is preliminary data.</text>
</comment>